<dbReference type="InterPro" id="IPR036388">
    <property type="entry name" value="WH-like_DNA-bd_sf"/>
</dbReference>
<dbReference type="GO" id="GO:0005667">
    <property type="term" value="C:transcription regulator complex"/>
    <property type="evidence" value="ECO:0007669"/>
    <property type="project" value="InterPro"/>
</dbReference>
<dbReference type="AlphaFoldDB" id="A0A4Q9KZC8"/>
<dbReference type="InterPro" id="IPR003316">
    <property type="entry name" value="E2F_WHTH_DNA-bd_dom"/>
</dbReference>
<dbReference type="GO" id="GO:0000981">
    <property type="term" value="F:DNA-binding transcription factor activity, RNA polymerase II-specific"/>
    <property type="evidence" value="ECO:0007669"/>
    <property type="project" value="TreeGrafter"/>
</dbReference>
<dbReference type="Gene3D" id="1.10.10.10">
    <property type="entry name" value="Winged helix-like DNA-binding domain superfamily/Winged helix DNA-binding domain"/>
    <property type="match status" value="1"/>
</dbReference>
<dbReference type="VEuPathDB" id="MicrosporidiaDB:CWI37_1119p0010"/>
<dbReference type="PANTHER" id="PTHR12548:SF9">
    <property type="entry name" value="TRANSCRIPTION FACTOR DP"/>
    <property type="match status" value="1"/>
</dbReference>
<dbReference type="EMBL" id="PITJ01001119">
    <property type="protein sequence ID" value="TBU00076.1"/>
    <property type="molecule type" value="Genomic_DNA"/>
</dbReference>
<protein>
    <submittedName>
        <fullName evidence="10">Transcription factor DP</fullName>
    </submittedName>
</protein>
<evidence type="ECO:0000256" key="6">
    <source>
        <dbReference type="ARBA" id="ARBA00023242"/>
    </source>
</evidence>
<name>A0A4Q9KZC8_9MICR</name>
<dbReference type="InterPro" id="IPR036390">
    <property type="entry name" value="WH_DNA-bd_sf"/>
</dbReference>
<evidence type="ECO:0000256" key="7">
    <source>
        <dbReference type="RuleBase" id="RU003796"/>
    </source>
</evidence>
<organism evidence="10 13">
    <name type="scientific">Hamiltosporidium tvaerminnensis</name>
    <dbReference type="NCBI Taxonomy" id="1176355"/>
    <lineage>
        <taxon>Eukaryota</taxon>
        <taxon>Fungi</taxon>
        <taxon>Fungi incertae sedis</taxon>
        <taxon>Microsporidia</taxon>
        <taxon>Dubosqiidae</taxon>
        <taxon>Hamiltosporidium</taxon>
    </lineage>
</organism>
<evidence type="ECO:0000259" key="9">
    <source>
        <dbReference type="SMART" id="SM01372"/>
    </source>
</evidence>
<evidence type="ECO:0000256" key="5">
    <source>
        <dbReference type="ARBA" id="ARBA00023163"/>
    </source>
</evidence>
<dbReference type="Proteomes" id="UP000292282">
    <property type="component" value="Unassembled WGS sequence"/>
</dbReference>
<evidence type="ECO:0000313" key="12">
    <source>
        <dbReference type="Proteomes" id="UP000292282"/>
    </source>
</evidence>
<gene>
    <name evidence="10" type="ORF">CWI37_1119p0010</name>
    <name evidence="11" type="ORF">CWI38_0522p0020</name>
</gene>
<dbReference type="SMART" id="SM01138">
    <property type="entry name" value="DP"/>
    <property type="match status" value="1"/>
</dbReference>
<dbReference type="STRING" id="1176355.A0A4Q9KZC8"/>
<evidence type="ECO:0000313" key="11">
    <source>
        <dbReference type="EMBL" id="TBU13127.1"/>
    </source>
</evidence>
<dbReference type="InterPro" id="IPR037241">
    <property type="entry name" value="E2F-DP_heterodim"/>
</dbReference>
<dbReference type="Proteomes" id="UP000292362">
    <property type="component" value="Unassembled WGS sequence"/>
</dbReference>
<dbReference type="InterPro" id="IPR038168">
    <property type="entry name" value="TF_DP_C_sf"/>
</dbReference>
<dbReference type="Gene3D" id="1.20.140.80">
    <property type="entry name" value="Transcription factor DP"/>
    <property type="match status" value="1"/>
</dbReference>
<dbReference type="GO" id="GO:0051726">
    <property type="term" value="P:regulation of cell cycle"/>
    <property type="evidence" value="ECO:0007669"/>
    <property type="project" value="InterPro"/>
</dbReference>
<evidence type="ECO:0000256" key="2">
    <source>
        <dbReference type="ARBA" id="ARBA00010940"/>
    </source>
</evidence>
<comment type="caution">
    <text evidence="10">The sequence shown here is derived from an EMBL/GenBank/DDBJ whole genome shotgun (WGS) entry which is preliminary data.</text>
</comment>
<evidence type="ECO:0000313" key="13">
    <source>
        <dbReference type="Proteomes" id="UP000292362"/>
    </source>
</evidence>
<evidence type="ECO:0000259" key="8">
    <source>
        <dbReference type="SMART" id="SM01138"/>
    </source>
</evidence>
<dbReference type="InterPro" id="IPR015648">
    <property type="entry name" value="Transcrpt_fac_DP"/>
</dbReference>
<evidence type="ECO:0000256" key="3">
    <source>
        <dbReference type="ARBA" id="ARBA00023015"/>
    </source>
</evidence>
<keyword evidence="3 7" id="KW-0805">Transcription regulation</keyword>
<keyword evidence="5 7" id="KW-0804">Transcription</keyword>
<feature type="domain" description="E2F/DP family winged-helix DNA-binding" evidence="9">
    <location>
        <begin position="13"/>
        <end position="80"/>
    </location>
</feature>
<accession>A0A4Q9KZC8</accession>
<dbReference type="Pfam" id="PF08781">
    <property type="entry name" value="DP"/>
    <property type="match status" value="1"/>
</dbReference>
<feature type="domain" description="Transcription factor DP C-terminal" evidence="8">
    <location>
        <begin position="81"/>
        <end position="184"/>
    </location>
</feature>
<keyword evidence="12" id="KW-1185">Reference proteome</keyword>
<dbReference type="VEuPathDB" id="MicrosporidiaDB:CWI38_0522p0020"/>
<comment type="similarity">
    <text evidence="2 7">Belongs to the E2F/DP family.</text>
</comment>
<dbReference type="OrthoDB" id="552115at2759"/>
<dbReference type="EMBL" id="PITK01000522">
    <property type="protein sequence ID" value="TBU13127.1"/>
    <property type="molecule type" value="Genomic_DNA"/>
</dbReference>
<dbReference type="InterPro" id="IPR014889">
    <property type="entry name" value="Transc_factor_DP_C"/>
</dbReference>
<dbReference type="GO" id="GO:0005634">
    <property type="term" value="C:nucleus"/>
    <property type="evidence" value="ECO:0007669"/>
    <property type="project" value="UniProtKB-SubCell"/>
</dbReference>
<proteinExistence type="inferred from homology"/>
<dbReference type="Pfam" id="PF02319">
    <property type="entry name" value="WHD_E2F_TDP"/>
    <property type="match status" value="1"/>
</dbReference>
<dbReference type="SUPFAM" id="SSF46785">
    <property type="entry name" value="Winged helix' DNA-binding domain"/>
    <property type="match status" value="1"/>
</dbReference>
<reference evidence="12 13" key="1">
    <citation type="submission" date="2017-12" db="EMBL/GenBank/DDBJ databases">
        <authorList>
            <person name="Pombert J.-F."/>
            <person name="Haag K.L."/>
            <person name="Ebert D."/>
        </authorList>
    </citation>
    <scope>NUCLEOTIDE SEQUENCE [LARGE SCALE GENOMIC DNA]</scope>
    <source>
        <strain evidence="10">FI-OER-3-3</strain>
        <strain evidence="11">IL-G-3</strain>
    </source>
</reference>
<keyword evidence="4 7" id="KW-0238">DNA-binding</keyword>
<dbReference type="PANTHER" id="PTHR12548">
    <property type="entry name" value="TRANSCRIPTION FACTOR DP"/>
    <property type="match status" value="1"/>
</dbReference>
<evidence type="ECO:0000313" key="10">
    <source>
        <dbReference type="EMBL" id="TBU00076.1"/>
    </source>
</evidence>
<evidence type="ECO:0000256" key="4">
    <source>
        <dbReference type="ARBA" id="ARBA00023125"/>
    </source>
</evidence>
<comment type="subcellular location">
    <subcellularLocation>
        <location evidence="1 7">Nucleus</location>
    </subcellularLocation>
</comment>
<sequence>MNSSLFSDTFSETKKQGLKHITKSVLNMLESSNGITYTEILRSTSATNSNTLKRRIYDVLSVMRSINIITKTNRRYHISGRDVTTETKMKIEKKKEDVKRMEEMIKAFEFLINKNTGNHTNCEKLYLPFMIVFTDRDSQVQCETNEEKTFFKFKSDKNIQMMDDLAVIKEIQNYTGKSSGKKNTDVNDIFSFIS</sequence>
<keyword evidence="6 7" id="KW-0539">Nucleus</keyword>
<dbReference type="GO" id="GO:0000977">
    <property type="term" value="F:RNA polymerase II transcription regulatory region sequence-specific DNA binding"/>
    <property type="evidence" value="ECO:0007669"/>
    <property type="project" value="TreeGrafter"/>
</dbReference>
<dbReference type="SUPFAM" id="SSF144074">
    <property type="entry name" value="E2F-DP heterodimerization region"/>
    <property type="match status" value="1"/>
</dbReference>
<dbReference type="SMART" id="SM01372">
    <property type="entry name" value="E2F_TDP"/>
    <property type="match status" value="1"/>
</dbReference>
<evidence type="ECO:0000256" key="1">
    <source>
        <dbReference type="ARBA" id="ARBA00004123"/>
    </source>
</evidence>